<gene>
    <name evidence="1" type="ORF">PR002_g14183</name>
    <name evidence="2" type="ORF">PR003_g18056</name>
</gene>
<protein>
    <submittedName>
        <fullName evidence="2">Uncharacterized protein</fullName>
    </submittedName>
</protein>
<organism evidence="2 3">
    <name type="scientific">Phytophthora rubi</name>
    <dbReference type="NCBI Taxonomy" id="129364"/>
    <lineage>
        <taxon>Eukaryota</taxon>
        <taxon>Sar</taxon>
        <taxon>Stramenopiles</taxon>
        <taxon>Oomycota</taxon>
        <taxon>Peronosporomycetes</taxon>
        <taxon>Peronosporales</taxon>
        <taxon>Peronosporaceae</taxon>
        <taxon>Phytophthora</taxon>
    </lineage>
</organism>
<evidence type="ECO:0000313" key="1">
    <source>
        <dbReference type="EMBL" id="KAE9014593.1"/>
    </source>
</evidence>
<name>A0A6A4EHI6_9STRA</name>
<evidence type="ECO:0000313" key="3">
    <source>
        <dbReference type="Proteomes" id="UP000434957"/>
    </source>
</evidence>
<keyword evidence="3" id="KW-1185">Reference proteome</keyword>
<dbReference type="Proteomes" id="UP000434957">
    <property type="component" value="Unassembled WGS sequence"/>
</dbReference>
<evidence type="ECO:0000313" key="2">
    <source>
        <dbReference type="EMBL" id="KAE9319105.1"/>
    </source>
</evidence>
<comment type="caution">
    <text evidence="2">The sequence shown here is derived from an EMBL/GenBank/DDBJ whole genome shotgun (WGS) entry which is preliminary data.</text>
</comment>
<reference evidence="2 3" key="1">
    <citation type="submission" date="2018-08" db="EMBL/GenBank/DDBJ databases">
        <title>Genomic investigation of the strawberry pathogen Phytophthora fragariae indicates pathogenicity is determined by transcriptional variation in three key races.</title>
        <authorList>
            <person name="Adams T.M."/>
            <person name="Armitage A.D."/>
            <person name="Sobczyk M.K."/>
            <person name="Bates H.J."/>
            <person name="Dunwell J.M."/>
            <person name="Nellist C.F."/>
            <person name="Harrison R.J."/>
        </authorList>
    </citation>
    <scope>NUCLEOTIDE SEQUENCE [LARGE SCALE GENOMIC DNA]</scope>
    <source>
        <strain evidence="1 4">SCRP324</strain>
        <strain evidence="2 3">SCRP333</strain>
    </source>
</reference>
<proteinExistence type="predicted"/>
<accession>A0A6A4EHI6</accession>
<dbReference type="EMBL" id="QXFT01001421">
    <property type="protein sequence ID" value="KAE9319105.1"/>
    <property type="molecule type" value="Genomic_DNA"/>
</dbReference>
<dbReference type="AlphaFoldDB" id="A0A6A4EHI6"/>
<dbReference type="Proteomes" id="UP000435112">
    <property type="component" value="Unassembled WGS sequence"/>
</dbReference>
<evidence type="ECO:0000313" key="4">
    <source>
        <dbReference type="Proteomes" id="UP000435112"/>
    </source>
</evidence>
<sequence>MSGDAKNAPGIGVVAQFESSRRWEPHECDLTAEESS</sequence>
<dbReference type="EMBL" id="QXFU01000973">
    <property type="protein sequence ID" value="KAE9014593.1"/>
    <property type="molecule type" value="Genomic_DNA"/>
</dbReference>